<dbReference type="InterPro" id="IPR053755">
    <property type="entry name" value="CDI_immunity_sf"/>
</dbReference>
<protein>
    <recommendedName>
        <fullName evidence="1">CdiI C-terminal domain-containing protein</fullName>
    </recommendedName>
</protein>
<dbReference type="Gene3D" id="3.30.2450.20">
    <property type="match status" value="1"/>
</dbReference>
<dbReference type="Pfam" id="PF18228">
    <property type="entry name" value="CdiI_N"/>
    <property type="match status" value="1"/>
</dbReference>
<dbReference type="RefSeq" id="WP_059366789.1">
    <property type="nucleotide sequence ID" value="NZ_BBXJ01000001.1"/>
</dbReference>
<comment type="caution">
    <text evidence="2">The sequence shown here is derived from an EMBL/GenBank/DDBJ whole genome shotgun (WGS) entry which is preliminary data.</text>
</comment>
<proteinExistence type="predicted"/>
<accession>A0AAJ3K4P9</accession>
<dbReference type="Proteomes" id="UP000188998">
    <property type="component" value="Unassembled WGS sequence"/>
</dbReference>
<dbReference type="InterPro" id="IPR040509">
    <property type="entry name" value="CdiI_C"/>
</dbReference>
<evidence type="ECO:0000313" key="2">
    <source>
        <dbReference type="EMBL" id="OOF72731.1"/>
    </source>
</evidence>
<dbReference type="CDD" id="cd20699">
    <property type="entry name" value="CdiI_ECL-like"/>
    <property type="match status" value="1"/>
</dbReference>
<feature type="domain" description="CdiI C-terminal" evidence="1">
    <location>
        <begin position="36"/>
        <end position="140"/>
    </location>
</feature>
<name>A0AAJ3K4P9_9PAST</name>
<evidence type="ECO:0000259" key="1">
    <source>
        <dbReference type="Pfam" id="PF18228"/>
    </source>
</evidence>
<reference evidence="2 3" key="1">
    <citation type="submission" date="2016-10" db="EMBL/GenBank/DDBJ databases">
        <title>Rodentibacter gen. nov. and new species.</title>
        <authorList>
            <person name="Christensen H."/>
        </authorList>
    </citation>
    <scope>NUCLEOTIDE SEQUENCE [LARGE SCALE GENOMIC DNA]</scope>
    <source>
        <strain evidence="2 3">199137021</strain>
    </source>
</reference>
<organism evidence="2 3">
    <name type="scientific">Rodentibacter caecimuris</name>
    <dbReference type="NCBI Taxonomy" id="1796644"/>
    <lineage>
        <taxon>Bacteria</taxon>
        <taxon>Pseudomonadati</taxon>
        <taxon>Pseudomonadota</taxon>
        <taxon>Gammaproteobacteria</taxon>
        <taxon>Pasteurellales</taxon>
        <taxon>Pasteurellaceae</taxon>
        <taxon>Rodentibacter</taxon>
    </lineage>
</organism>
<evidence type="ECO:0000313" key="3">
    <source>
        <dbReference type="Proteomes" id="UP000188998"/>
    </source>
</evidence>
<sequence>MFNIALESKPFINEWDDLVLSASITISDFKEDFFLPISFWSVKDYISQWSLSLEEGMKRRNHSVLITSMYPPNDLEFIQSWIVYYSENIALVQNKIFFVDDYIDFDYKKINDFVESRREYSEFGEKISEWKCSLSSIDQFYIKLIKKLNIL</sequence>
<dbReference type="AlphaFoldDB" id="A0AAJ3K4P9"/>
<keyword evidence="3" id="KW-1185">Reference proteome</keyword>
<dbReference type="EMBL" id="MLAB01000012">
    <property type="protein sequence ID" value="OOF72731.1"/>
    <property type="molecule type" value="Genomic_DNA"/>
</dbReference>
<gene>
    <name evidence="2" type="ORF">BKG90_03325</name>
</gene>